<dbReference type="Gene3D" id="1.10.10.10">
    <property type="entry name" value="Winged helix-like DNA-binding domain superfamily/Winged helix DNA-binding domain"/>
    <property type="match status" value="1"/>
</dbReference>
<dbReference type="AlphaFoldDB" id="A0A6J4P627"/>
<dbReference type="SUPFAM" id="SSF46785">
    <property type="entry name" value="Winged helix' DNA-binding domain"/>
    <property type="match status" value="1"/>
</dbReference>
<organism evidence="6">
    <name type="scientific">uncultured Quadrisphaera sp</name>
    <dbReference type="NCBI Taxonomy" id="904978"/>
    <lineage>
        <taxon>Bacteria</taxon>
        <taxon>Bacillati</taxon>
        <taxon>Actinomycetota</taxon>
        <taxon>Actinomycetes</taxon>
        <taxon>Kineosporiales</taxon>
        <taxon>Kineosporiaceae</taxon>
        <taxon>Quadrisphaera</taxon>
        <taxon>environmental samples</taxon>
    </lineage>
</organism>
<accession>A0A6J4P627</accession>
<dbReference type="PANTHER" id="PTHR30346">
    <property type="entry name" value="TRANSCRIPTIONAL DUAL REGULATOR HCAR-RELATED"/>
    <property type="match status" value="1"/>
</dbReference>
<dbReference type="GO" id="GO:0003700">
    <property type="term" value="F:DNA-binding transcription factor activity"/>
    <property type="evidence" value="ECO:0007669"/>
    <property type="project" value="InterPro"/>
</dbReference>
<feature type="domain" description="HTH lysR-type" evidence="5">
    <location>
        <begin position="1"/>
        <end position="58"/>
    </location>
</feature>
<name>A0A6J4P627_9ACTN</name>
<dbReference type="PROSITE" id="PS50931">
    <property type="entry name" value="HTH_LYSR"/>
    <property type="match status" value="1"/>
</dbReference>
<gene>
    <name evidence="6" type="ORF">AVDCRST_MAG35-1085</name>
</gene>
<evidence type="ECO:0000256" key="3">
    <source>
        <dbReference type="ARBA" id="ARBA00023125"/>
    </source>
</evidence>
<evidence type="ECO:0000256" key="4">
    <source>
        <dbReference type="ARBA" id="ARBA00023163"/>
    </source>
</evidence>
<dbReference type="InterPro" id="IPR005119">
    <property type="entry name" value="LysR_subst-bd"/>
</dbReference>
<dbReference type="Gene3D" id="3.40.190.10">
    <property type="entry name" value="Periplasmic binding protein-like II"/>
    <property type="match status" value="2"/>
</dbReference>
<evidence type="ECO:0000256" key="2">
    <source>
        <dbReference type="ARBA" id="ARBA00023015"/>
    </source>
</evidence>
<dbReference type="GO" id="GO:0032993">
    <property type="term" value="C:protein-DNA complex"/>
    <property type="evidence" value="ECO:0007669"/>
    <property type="project" value="TreeGrafter"/>
</dbReference>
<dbReference type="Pfam" id="PF00126">
    <property type="entry name" value="HTH_1"/>
    <property type="match status" value="1"/>
</dbReference>
<comment type="similarity">
    <text evidence="1">Belongs to the LysR transcriptional regulatory family.</text>
</comment>
<dbReference type="PANTHER" id="PTHR30346:SF0">
    <property type="entry name" value="HCA OPERON TRANSCRIPTIONAL ACTIVATOR HCAR"/>
    <property type="match status" value="1"/>
</dbReference>
<evidence type="ECO:0000313" key="6">
    <source>
        <dbReference type="EMBL" id="CAA9404439.1"/>
    </source>
</evidence>
<evidence type="ECO:0000259" key="5">
    <source>
        <dbReference type="PROSITE" id="PS50931"/>
    </source>
</evidence>
<keyword evidence="2" id="KW-0805">Transcription regulation</keyword>
<dbReference type="InterPro" id="IPR000847">
    <property type="entry name" value="LysR_HTH_N"/>
</dbReference>
<dbReference type="InterPro" id="IPR036388">
    <property type="entry name" value="WH-like_DNA-bd_sf"/>
</dbReference>
<dbReference type="GO" id="GO:0003677">
    <property type="term" value="F:DNA binding"/>
    <property type="evidence" value="ECO:0007669"/>
    <property type="project" value="UniProtKB-KW"/>
</dbReference>
<keyword evidence="3" id="KW-0238">DNA-binding</keyword>
<keyword evidence="4" id="KW-0804">Transcription</keyword>
<evidence type="ECO:0000256" key="1">
    <source>
        <dbReference type="ARBA" id="ARBA00009437"/>
    </source>
</evidence>
<proteinExistence type="inferred from homology"/>
<dbReference type="PRINTS" id="PR00039">
    <property type="entry name" value="HTHLYSR"/>
</dbReference>
<dbReference type="Pfam" id="PF03466">
    <property type="entry name" value="LysR_substrate"/>
    <property type="match status" value="1"/>
</dbReference>
<reference evidence="6" key="1">
    <citation type="submission" date="2020-02" db="EMBL/GenBank/DDBJ databases">
        <authorList>
            <person name="Meier V. D."/>
        </authorList>
    </citation>
    <scope>NUCLEOTIDE SEQUENCE</scope>
    <source>
        <strain evidence="6">AVDCRST_MAG35</strain>
    </source>
</reference>
<dbReference type="InterPro" id="IPR036390">
    <property type="entry name" value="WH_DNA-bd_sf"/>
</dbReference>
<protein>
    <recommendedName>
        <fullName evidence="5">HTH lysR-type domain-containing protein</fullName>
    </recommendedName>
</protein>
<dbReference type="SUPFAM" id="SSF53850">
    <property type="entry name" value="Periplasmic binding protein-like II"/>
    <property type="match status" value="1"/>
</dbReference>
<dbReference type="FunFam" id="1.10.10.10:FF:000001">
    <property type="entry name" value="LysR family transcriptional regulator"/>
    <property type="match status" value="1"/>
</dbReference>
<dbReference type="EMBL" id="CADCUY010000216">
    <property type="protein sequence ID" value="CAA9404439.1"/>
    <property type="molecule type" value="Genomic_DNA"/>
</dbReference>
<sequence length="299" mass="31984">MELRQLECFVEVAQHGTLTRAAVHLRLSQPALTRQVHRLEREVGSPLFHRTPTGMALTPAGAALLPHARAVLSMVATAAEVARTAGPAVEAVHVGLAPGVPGEWLSAVLGHVRQRVPHAQLQCTDADSAAQLRDLRSGRLDVALVHQAPPPALAAGRVRAEPHGVAVRPGAGSAVDGRWPMRLLDRRRVLIHAREQHAVGHDQLTTRAHELDVAPEWLFASFTEHARQCADAAGADLVVLTAHSAGRLLPEWAWYPLSEPSSLLETYAVRQRATRPVVAEVHGALLDASGLTSAGPPAR</sequence>